<keyword evidence="4" id="KW-0012">Acyltransferase</keyword>
<accession>A0AAE0PG65</accession>
<dbReference type="Proteomes" id="UP001281003">
    <property type="component" value="Unassembled WGS sequence"/>
</dbReference>
<evidence type="ECO:0000259" key="3">
    <source>
        <dbReference type="Pfam" id="PF01757"/>
    </source>
</evidence>
<feature type="compositionally biased region" description="Basic residues" evidence="1">
    <location>
        <begin position="21"/>
        <end position="32"/>
    </location>
</feature>
<feature type="domain" description="Acyltransferase 3" evidence="3">
    <location>
        <begin position="86"/>
        <end position="437"/>
    </location>
</feature>
<dbReference type="AlphaFoldDB" id="A0AAE0PG65"/>
<gene>
    <name evidence="4" type="ORF">B0T20DRAFT_198003</name>
</gene>
<evidence type="ECO:0000256" key="1">
    <source>
        <dbReference type="SAM" id="MobiDB-lite"/>
    </source>
</evidence>
<evidence type="ECO:0000256" key="2">
    <source>
        <dbReference type="SAM" id="Phobius"/>
    </source>
</evidence>
<keyword evidence="2" id="KW-0472">Membrane</keyword>
<keyword evidence="2" id="KW-0812">Transmembrane</keyword>
<organism evidence="4 5">
    <name type="scientific">Sordaria brevicollis</name>
    <dbReference type="NCBI Taxonomy" id="83679"/>
    <lineage>
        <taxon>Eukaryota</taxon>
        <taxon>Fungi</taxon>
        <taxon>Dikarya</taxon>
        <taxon>Ascomycota</taxon>
        <taxon>Pezizomycotina</taxon>
        <taxon>Sordariomycetes</taxon>
        <taxon>Sordariomycetidae</taxon>
        <taxon>Sordariales</taxon>
        <taxon>Sordariaceae</taxon>
        <taxon>Sordaria</taxon>
    </lineage>
</organism>
<keyword evidence="4" id="KW-0808">Transferase</keyword>
<reference evidence="4" key="2">
    <citation type="submission" date="2023-07" db="EMBL/GenBank/DDBJ databases">
        <authorList>
            <consortium name="Lawrence Berkeley National Laboratory"/>
            <person name="Haridas S."/>
            <person name="Hensen N."/>
            <person name="Bonometti L."/>
            <person name="Westerberg I."/>
            <person name="Brannstrom I.O."/>
            <person name="Guillou S."/>
            <person name="Cros-Aarteil S."/>
            <person name="Calhoun S."/>
            <person name="Kuo A."/>
            <person name="Mondo S."/>
            <person name="Pangilinan J."/>
            <person name="Riley R."/>
            <person name="LaButti K."/>
            <person name="Andreopoulos B."/>
            <person name="Lipzen A."/>
            <person name="Chen C."/>
            <person name="Yanf M."/>
            <person name="Daum C."/>
            <person name="Ng V."/>
            <person name="Clum A."/>
            <person name="Steindorff A."/>
            <person name="Ohm R."/>
            <person name="Martin F."/>
            <person name="Silar P."/>
            <person name="Natvig D."/>
            <person name="Lalanne C."/>
            <person name="Gautier V."/>
            <person name="Ament-velasquez S.L."/>
            <person name="Kruys A."/>
            <person name="Hutchinson M.I."/>
            <person name="Powell A.J."/>
            <person name="Barry K."/>
            <person name="Miller A.N."/>
            <person name="Grigoriev I.V."/>
            <person name="Debuchy R."/>
            <person name="Gladieux P."/>
            <person name="Thoren M.H."/>
            <person name="Johannesson H."/>
        </authorList>
    </citation>
    <scope>NUCLEOTIDE SEQUENCE</scope>
    <source>
        <strain evidence="4">FGSC 1904</strain>
    </source>
</reference>
<feature type="transmembrane region" description="Helical" evidence="2">
    <location>
        <begin position="284"/>
        <end position="308"/>
    </location>
</feature>
<comment type="caution">
    <text evidence="4">The sequence shown here is derived from an EMBL/GenBank/DDBJ whole genome shotgun (WGS) entry which is preliminary data.</text>
</comment>
<evidence type="ECO:0000313" key="4">
    <source>
        <dbReference type="EMBL" id="KAK3399358.1"/>
    </source>
</evidence>
<feature type="transmembrane region" description="Helical" evidence="2">
    <location>
        <begin position="249"/>
        <end position="272"/>
    </location>
</feature>
<dbReference type="InterPro" id="IPR002656">
    <property type="entry name" value="Acyl_transf_3_dom"/>
</dbReference>
<dbReference type="GO" id="GO:0016747">
    <property type="term" value="F:acyltransferase activity, transferring groups other than amino-acyl groups"/>
    <property type="evidence" value="ECO:0007669"/>
    <property type="project" value="InterPro"/>
</dbReference>
<dbReference type="EMBL" id="JAUTDP010000005">
    <property type="protein sequence ID" value="KAK3399358.1"/>
    <property type="molecule type" value="Genomic_DNA"/>
</dbReference>
<feature type="transmembrane region" description="Helical" evidence="2">
    <location>
        <begin position="188"/>
        <end position="210"/>
    </location>
</feature>
<feature type="region of interest" description="Disordered" evidence="1">
    <location>
        <begin position="16"/>
        <end position="36"/>
    </location>
</feature>
<sequence>MPSDLDHDHDLLDTSSDPEKWHHHHHHHHPHDKRNSCRFPLLRKPIIAIMTALTIPSSTATGIVNRLSNLFAMPKFDAPEKLRPTAYLDGLRGFAAFLVYWHHHELWSHGLLRDAIFERGYGFDGQHYFSALPFIRNFFGGGHYAVATFFVISGYVLSVKPMRLIHAGEQEKLADNLASALFRRWLRLFMPLIATTFLFMTSWHAFGIWVDSAKPQSNYHDEFWWWYAEVKNFSFIYHLGGEPWLSYNFHLWSIPVEFKGSMVIYTSLLAFSRCTRKARLWCQVFLIFYFVYIVDGTHYALFSAGMLLNDLDLLAMKDELPNWLAQLEPYSKHIFYSLFVLSFYLGGVPVHTKDINDLAKTPGWYYLSYLKPQAVYDYKWFYLFWAGVFLVVSVPRIPWLKRFFETRFCQYLGRISFALYLVHGPILWTIGDRIYTAVGWGREPQITMLANWVDKFPLPMAGPFGLEMAFLLPHIILLPLTLYVAEISTRLFDEPSVTFPNWLYKQVLGGGSGQPQSTRLP</sequence>
<reference evidence="4" key="1">
    <citation type="journal article" date="2023" name="Mol. Phylogenet. Evol.">
        <title>Genome-scale phylogeny and comparative genomics of the fungal order Sordariales.</title>
        <authorList>
            <person name="Hensen N."/>
            <person name="Bonometti L."/>
            <person name="Westerberg I."/>
            <person name="Brannstrom I.O."/>
            <person name="Guillou S."/>
            <person name="Cros-Aarteil S."/>
            <person name="Calhoun S."/>
            <person name="Haridas S."/>
            <person name="Kuo A."/>
            <person name="Mondo S."/>
            <person name="Pangilinan J."/>
            <person name="Riley R."/>
            <person name="LaButti K."/>
            <person name="Andreopoulos B."/>
            <person name="Lipzen A."/>
            <person name="Chen C."/>
            <person name="Yan M."/>
            <person name="Daum C."/>
            <person name="Ng V."/>
            <person name="Clum A."/>
            <person name="Steindorff A."/>
            <person name="Ohm R.A."/>
            <person name="Martin F."/>
            <person name="Silar P."/>
            <person name="Natvig D.O."/>
            <person name="Lalanne C."/>
            <person name="Gautier V."/>
            <person name="Ament-Velasquez S.L."/>
            <person name="Kruys A."/>
            <person name="Hutchinson M.I."/>
            <person name="Powell A.J."/>
            <person name="Barry K."/>
            <person name="Miller A.N."/>
            <person name="Grigoriev I.V."/>
            <person name="Debuchy R."/>
            <person name="Gladieux P."/>
            <person name="Hiltunen Thoren M."/>
            <person name="Johannesson H."/>
        </authorList>
    </citation>
    <scope>NUCLEOTIDE SEQUENCE</scope>
    <source>
        <strain evidence="4">FGSC 1904</strain>
    </source>
</reference>
<proteinExistence type="predicted"/>
<dbReference type="InterPro" id="IPR050879">
    <property type="entry name" value="Acyltransferase_3"/>
</dbReference>
<dbReference type="Pfam" id="PF01757">
    <property type="entry name" value="Acyl_transf_3"/>
    <property type="match status" value="1"/>
</dbReference>
<name>A0AAE0PG65_SORBR</name>
<protein>
    <submittedName>
        <fullName evidence="4">Acyltransferase family-domain-containing protein</fullName>
    </submittedName>
</protein>
<dbReference type="PANTHER" id="PTHR23028:SF125">
    <property type="entry name" value="ACYLTRANSFERASE"/>
    <property type="match status" value="1"/>
</dbReference>
<keyword evidence="5" id="KW-1185">Reference proteome</keyword>
<feature type="transmembrane region" description="Helical" evidence="2">
    <location>
        <begin position="138"/>
        <end position="157"/>
    </location>
</feature>
<feature type="transmembrane region" description="Helical" evidence="2">
    <location>
        <begin position="464"/>
        <end position="485"/>
    </location>
</feature>
<dbReference type="PANTHER" id="PTHR23028">
    <property type="entry name" value="ACETYLTRANSFERASE"/>
    <property type="match status" value="1"/>
</dbReference>
<evidence type="ECO:0000313" key="5">
    <source>
        <dbReference type="Proteomes" id="UP001281003"/>
    </source>
</evidence>
<feature type="transmembrane region" description="Helical" evidence="2">
    <location>
        <begin position="380"/>
        <end position="399"/>
    </location>
</feature>
<keyword evidence="2" id="KW-1133">Transmembrane helix</keyword>
<feature type="transmembrane region" description="Helical" evidence="2">
    <location>
        <begin position="411"/>
        <end position="430"/>
    </location>
</feature>